<feature type="region of interest" description="Disordered" evidence="1">
    <location>
        <begin position="1"/>
        <end position="26"/>
    </location>
</feature>
<sequence length="58" mass="5906">MGTCPVAGVPHALGGQPADARHRRAGLPRGAGLGRVLEVPPAPRRLARTLAALSESSE</sequence>
<proteinExistence type="predicted"/>
<evidence type="ECO:0000313" key="3">
    <source>
        <dbReference type="Proteomes" id="UP001153328"/>
    </source>
</evidence>
<keyword evidence="3" id="KW-1185">Reference proteome</keyword>
<organism evidence="2 3">
    <name type="scientific">Actinacidiphila bryophytorum</name>
    <dbReference type="NCBI Taxonomy" id="1436133"/>
    <lineage>
        <taxon>Bacteria</taxon>
        <taxon>Bacillati</taxon>
        <taxon>Actinomycetota</taxon>
        <taxon>Actinomycetes</taxon>
        <taxon>Kitasatosporales</taxon>
        <taxon>Streptomycetaceae</taxon>
        <taxon>Actinacidiphila</taxon>
    </lineage>
</organism>
<gene>
    <name evidence="2" type="ORF">SBRY_40132</name>
</gene>
<evidence type="ECO:0000313" key="2">
    <source>
        <dbReference type="EMBL" id="CAG7645334.1"/>
    </source>
</evidence>
<dbReference type="EMBL" id="CAJVAX010000018">
    <property type="protein sequence ID" value="CAG7645334.1"/>
    <property type="molecule type" value="Genomic_DNA"/>
</dbReference>
<comment type="caution">
    <text evidence="2">The sequence shown here is derived from an EMBL/GenBank/DDBJ whole genome shotgun (WGS) entry which is preliminary data.</text>
</comment>
<name>A0A9W4H267_9ACTN</name>
<protein>
    <submittedName>
        <fullName evidence="2">Uncharacterized protein</fullName>
    </submittedName>
</protein>
<dbReference type="Proteomes" id="UP001153328">
    <property type="component" value="Unassembled WGS sequence"/>
</dbReference>
<accession>A0A9W4H267</accession>
<dbReference type="AlphaFoldDB" id="A0A9W4H267"/>
<reference evidence="2" key="1">
    <citation type="submission" date="2021-06" db="EMBL/GenBank/DDBJ databases">
        <authorList>
            <person name="Arsene-Ploetze F."/>
        </authorList>
    </citation>
    <scope>NUCLEOTIDE SEQUENCE</scope>
    <source>
        <strain evidence="2">SBRY1</strain>
    </source>
</reference>
<evidence type="ECO:0000256" key="1">
    <source>
        <dbReference type="SAM" id="MobiDB-lite"/>
    </source>
</evidence>